<name>A0A177YBW0_9NOCA</name>
<evidence type="ECO:0000313" key="1">
    <source>
        <dbReference type="EMBL" id="OAK52588.1"/>
    </source>
</evidence>
<sequence length="77" mass="8247">MPELGACVVECEGVAVSNARQPRSLNFFCCSVKDSTIIATWWTRPISVVVSANSVGAAACVCTSSICVRPHWPYAEL</sequence>
<dbReference type="EMBL" id="LVHI01000023">
    <property type="protein sequence ID" value="OAK52588.1"/>
    <property type="molecule type" value="Genomic_DNA"/>
</dbReference>
<evidence type="ECO:0000313" key="2">
    <source>
        <dbReference type="Proteomes" id="UP000077519"/>
    </source>
</evidence>
<dbReference type="Proteomes" id="UP000077519">
    <property type="component" value="Unassembled WGS sequence"/>
</dbReference>
<dbReference type="AlphaFoldDB" id="A0A177YBW0"/>
<gene>
    <name evidence="1" type="ORF">A3K89_07180</name>
</gene>
<keyword evidence="2" id="KW-1185">Reference proteome</keyword>
<accession>A0A177YBW0</accession>
<protein>
    <submittedName>
        <fullName evidence="1">Uncharacterized protein</fullName>
    </submittedName>
</protein>
<comment type="caution">
    <text evidence="1">The sequence shown here is derived from an EMBL/GenBank/DDBJ whole genome shotgun (WGS) entry which is preliminary data.</text>
</comment>
<organism evidence="1 2">
    <name type="scientific">Rhodococcoides kyotonense</name>
    <dbReference type="NCBI Taxonomy" id="398843"/>
    <lineage>
        <taxon>Bacteria</taxon>
        <taxon>Bacillati</taxon>
        <taxon>Actinomycetota</taxon>
        <taxon>Actinomycetes</taxon>
        <taxon>Mycobacteriales</taxon>
        <taxon>Nocardiaceae</taxon>
        <taxon>Rhodococcoides</taxon>
    </lineage>
</organism>
<reference evidence="1 2" key="1">
    <citation type="submission" date="2016-03" db="EMBL/GenBank/DDBJ databases">
        <title>Genome sequence of Rhodococcus kyotonensis KB10.</title>
        <authorList>
            <person name="Jeong H."/>
            <person name="Hong C.E."/>
            <person name="Jo S.H."/>
            <person name="Park J.M."/>
        </authorList>
    </citation>
    <scope>NUCLEOTIDE SEQUENCE [LARGE SCALE GENOMIC DNA]</scope>
    <source>
        <strain evidence="1 2">KB10</strain>
    </source>
</reference>
<proteinExistence type="predicted"/>